<dbReference type="RefSeq" id="WP_073027595.1">
    <property type="nucleotide sequence ID" value="NZ_FQZS01000032.1"/>
</dbReference>
<proteinExistence type="predicted"/>
<accession>A0A1M6IH09</accession>
<evidence type="ECO:0000313" key="2">
    <source>
        <dbReference type="Proteomes" id="UP000184442"/>
    </source>
</evidence>
<dbReference type="EMBL" id="FQZS01000032">
    <property type="protein sequence ID" value="SHJ33700.1"/>
    <property type="molecule type" value="Genomic_DNA"/>
</dbReference>
<sequence length="116" mass="13916">MKVIESEKQFYIARLNNYLALINQIYSYIDKNDKEMVRLKYKELKDGLKEDYHVYNTQRELEKISEYGKAMYYSLIIEPYVNINVSTNASLSKIKQAVIELEFELRNILYEIERVS</sequence>
<reference evidence="1 2" key="1">
    <citation type="submission" date="2016-11" db="EMBL/GenBank/DDBJ databases">
        <authorList>
            <person name="Jaros S."/>
            <person name="Januszkiewicz K."/>
            <person name="Wedrychowicz H."/>
        </authorList>
    </citation>
    <scope>NUCLEOTIDE SEQUENCE [LARGE SCALE GENOMIC DNA]</scope>
    <source>
        <strain evidence="1 2">DSM 19022</strain>
    </source>
</reference>
<organism evidence="1 2">
    <name type="scientific">Lutispora thermophila DSM 19022</name>
    <dbReference type="NCBI Taxonomy" id="1122184"/>
    <lineage>
        <taxon>Bacteria</taxon>
        <taxon>Bacillati</taxon>
        <taxon>Bacillota</taxon>
        <taxon>Clostridia</taxon>
        <taxon>Lutisporales</taxon>
        <taxon>Lutisporaceae</taxon>
        <taxon>Lutispora</taxon>
    </lineage>
</organism>
<dbReference type="Proteomes" id="UP000184442">
    <property type="component" value="Unassembled WGS sequence"/>
</dbReference>
<keyword evidence="2" id="KW-1185">Reference proteome</keyword>
<name>A0A1M6IH09_9FIRM</name>
<protein>
    <submittedName>
        <fullName evidence="1">Uncharacterized protein</fullName>
    </submittedName>
</protein>
<dbReference type="STRING" id="1122184.SAMN02745176_03253"/>
<dbReference type="AlphaFoldDB" id="A0A1M6IH09"/>
<gene>
    <name evidence="1" type="ORF">SAMN02745176_03253</name>
</gene>
<dbReference type="OrthoDB" id="1953525at2"/>
<evidence type="ECO:0000313" key="1">
    <source>
        <dbReference type="EMBL" id="SHJ33700.1"/>
    </source>
</evidence>